<sequence length="267" mass="30302">MYDKTKEREYIWQAGPVWPKHSPLLFPSIGGFYDETYAVGEKTYKMGAHGFARDMDFTLVHIDNSEIVMQLTSSEDTYASYSYRFCLQVSHRLEGKKLTVTWTVLNAGSSTMYYSIGAHPGFQLAENTGLSDYRLIFDRALDLNTHRVKGRLVTRETYPVAKQAGELWLTPDLLRKDALVFEDGISSMTLDCKKADYHLKVCFPGFPAAAVWTMPSAIDQAEYLCIEPWCGINDFVGQGVQDIRHKYLIQSLDAGESSKRSYTIEIL</sequence>
<evidence type="ECO:0000313" key="2">
    <source>
        <dbReference type="Proteomes" id="UP000298653"/>
    </source>
</evidence>
<accession>A0A4P8IG56</accession>
<dbReference type="InterPro" id="IPR037481">
    <property type="entry name" value="LacX"/>
</dbReference>
<protein>
    <submittedName>
        <fullName evidence="1">LacX protein, plasmid</fullName>
    </submittedName>
</protein>
<dbReference type="Gene3D" id="2.70.98.10">
    <property type="match status" value="1"/>
</dbReference>
<dbReference type="GO" id="GO:0030246">
    <property type="term" value="F:carbohydrate binding"/>
    <property type="evidence" value="ECO:0007669"/>
    <property type="project" value="InterPro"/>
</dbReference>
<reference evidence="1 2" key="1">
    <citation type="submission" date="2019-05" db="EMBL/GenBank/DDBJ databases">
        <title>Complete genome sequencing of Anaerostipes rhamnosivorans.</title>
        <authorList>
            <person name="Bui T.P.N."/>
            <person name="de Vos W.M."/>
        </authorList>
    </citation>
    <scope>NUCLEOTIDE SEQUENCE [LARGE SCALE GENOMIC DNA]</scope>
    <source>
        <strain evidence="1 2">1y2</strain>
    </source>
</reference>
<dbReference type="InterPro" id="IPR011013">
    <property type="entry name" value="Gal_mutarotase_sf_dom"/>
</dbReference>
<dbReference type="AlphaFoldDB" id="A0A4P8IG56"/>
<evidence type="ECO:0000313" key="1">
    <source>
        <dbReference type="EMBL" id="QCP34119.1"/>
    </source>
</evidence>
<dbReference type="Proteomes" id="UP000298653">
    <property type="component" value="Chromosome"/>
</dbReference>
<dbReference type="SUPFAM" id="SSF74650">
    <property type="entry name" value="Galactose mutarotase-like"/>
    <property type="match status" value="1"/>
</dbReference>
<gene>
    <name evidence="1" type="ORF">AR1Y2_0665</name>
</gene>
<proteinExistence type="predicted"/>
<dbReference type="CDD" id="cd09024">
    <property type="entry name" value="Aldose_epim_lacX"/>
    <property type="match status" value="1"/>
</dbReference>
<dbReference type="KEGG" id="arf:AR1Y2_0665"/>
<dbReference type="InterPro" id="IPR014718">
    <property type="entry name" value="GH-type_carb-bd"/>
</dbReference>
<dbReference type="EMBL" id="CP040058">
    <property type="protein sequence ID" value="QCP34119.1"/>
    <property type="molecule type" value="Genomic_DNA"/>
</dbReference>
<dbReference type="GO" id="GO:0005975">
    <property type="term" value="P:carbohydrate metabolic process"/>
    <property type="evidence" value="ECO:0007669"/>
    <property type="project" value="InterPro"/>
</dbReference>
<dbReference type="InterPro" id="IPR008183">
    <property type="entry name" value="Aldose_1/G6P_1-epimerase"/>
</dbReference>
<name>A0A4P8IG56_9FIRM</name>
<keyword evidence="2" id="KW-1185">Reference proteome</keyword>
<organism evidence="1 2">
    <name type="scientific">Anaerostipes rhamnosivorans</name>
    <dbReference type="NCBI Taxonomy" id="1229621"/>
    <lineage>
        <taxon>Bacteria</taxon>
        <taxon>Bacillati</taxon>
        <taxon>Bacillota</taxon>
        <taxon>Clostridia</taxon>
        <taxon>Lachnospirales</taxon>
        <taxon>Lachnospiraceae</taxon>
        <taxon>Anaerostipes</taxon>
    </lineage>
</organism>
<dbReference type="GO" id="GO:0016853">
    <property type="term" value="F:isomerase activity"/>
    <property type="evidence" value="ECO:0007669"/>
    <property type="project" value="InterPro"/>
</dbReference>
<dbReference type="Pfam" id="PF01263">
    <property type="entry name" value="Aldose_epim"/>
    <property type="match status" value="1"/>
</dbReference>